<evidence type="ECO:0000313" key="3">
    <source>
        <dbReference type="Proteomes" id="UP000190092"/>
    </source>
</evidence>
<feature type="transmembrane region" description="Helical" evidence="1">
    <location>
        <begin position="75"/>
        <end position="101"/>
    </location>
</feature>
<dbReference type="AlphaFoldDB" id="A0A1T4JRD6"/>
<accession>A0A1T4JRD6</accession>
<reference evidence="3" key="1">
    <citation type="submission" date="2017-02" db="EMBL/GenBank/DDBJ databases">
        <authorList>
            <person name="Varghese N."/>
            <person name="Submissions S."/>
        </authorList>
    </citation>
    <scope>NUCLEOTIDE SEQUENCE [LARGE SCALE GENOMIC DNA]</scope>
    <source>
        <strain evidence="3">ATCC 27094</strain>
    </source>
</reference>
<keyword evidence="1" id="KW-0812">Transmembrane</keyword>
<sequence length="138" mass="15280">MSVLTGGHAAQASGLALRWPVTIPQFLPIDYVRPDRSVAAVIFGVTLARLAGVVRRVDGMTVRRVGVMRGFLVRFGIVIFGRFAMMARRLFVVIGCGLVVLDELVPRHHPSVQSSFLPSDCRNVPLQPHDYGDWRSVR</sequence>
<protein>
    <submittedName>
        <fullName evidence="2">Uncharacterized protein</fullName>
    </submittedName>
</protein>
<name>A0A1T4JRD6_9HYPH</name>
<keyword evidence="1" id="KW-1133">Transmembrane helix</keyword>
<evidence type="ECO:0000256" key="1">
    <source>
        <dbReference type="SAM" id="Phobius"/>
    </source>
</evidence>
<proteinExistence type="predicted"/>
<feature type="transmembrane region" description="Helical" evidence="1">
    <location>
        <begin position="37"/>
        <end position="54"/>
    </location>
</feature>
<keyword evidence="3" id="KW-1185">Reference proteome</keyword>
<dbReference type="Proteomes" id="UP000190092">
    <property type="component" value="Unassembled WGS sequence"/>
</dbReference>
<dbReference type="EMBL" id="FUWJ01000001">
    <property type="protein sequence ID" value="SJZ32752.1"/>
    <property type="molecule type" value="Genomic_DNA"/>
</dbReference>
<organism evidence="2 3">
    <name type="scientific">Enhydrobacter aerosaccus</name>
    <dbReference type="NCBI Taxonomy" id="225324"/>
    <lineage>
        <taxon>Bacteria</taxon>
        <taxon>Pseudomonadati</taxon>
        <taxon>Pseudomonadota</taxon>
        <taxon>Alphaproteobacteria</taxon>
        <taxon>Hyphomicrobiales</taxon>
        <taxon>Enhydrobacter</taxon>
    </lineage>
</organism>
<keyword evidence="1" id="KW-0472">Membrane</keyword>
<gene>
    <name evidence="2" type="ORF">SAMN02745126_00382</name>
</gene>
<evidence type="ECO:0000313" key="2">
    <source>
        <dbReference type="EMBL" id="SJZ32752.1"/>
    </source>
</evidence>